<gene>
    <name evidence="1" type="ORF">HT657_02245</name>
    <name evidence="2" type="ORF">HT672_09185</name>
</gene>
<keyword evidence="4" id="KW-1185">Reference proteome</keyword>
<evidence type="ECO:0000313" key="3">
    <source>
        <dbReference type="Proteomes" id="UP000732858"/>
    </source>
</evidence>
<evidence type="ECO:0000313" key="4">
    <source>
        <dbReference type="Proteomes" id="UP001196379"/>
    </source>
</evidence>
<dbReference type="InterPro" id="IPR025911">
    <property type="entry name" value="ToxN/AbiQ_toxin"/>
</dbReference>
<comment type="caution">
    <text evidence="2">The sequence shown here is derived from an EMBL/GenBank/DDBJ whole genome shotgun (WGS) entry which is preliminary data.</text>
</comment>
<dbReference type="AlphaFoldDB" id="A0A949WH12"/>
<protein>
    <submittedName>
        <fullName evidence="2">Type III toxin-antitoxin system ToxN/AbiQ family toxin</fullName>
    </submittedName>
</protein>
<dbReference type="Proteomes" id="UP001196379">
    <property type="component" value="Unassembled WGS sequence"/>
</dbReference>
<accession>A0A949WH12</accession>
<reference evidence="2 4" key="1">
    <citation type="journal article" date="2021" name="Mol. Ecol.">
        <title>Polar bear-adapted Ursidibacter maritimus are remarkably conserved after generations in captivity.</title>
        <authorList>
            <person name="Espinosa-Gongora C."/>
            <person name="Hansen M.J."/>
            <person name="Bertelsen M.F."/>
            <person name="Bojesen A.M."/>
        </authorList>
    </citation>
    <scope>NUCLEOTIDE SEQUENCE</scope>
    <source>
        <strain evidence="2">Pb43105x</strain>
        <strain evidence="1 4">Pb43106</strain>
    </source>
</reference>
<sequence length="84" mass="10090">MDFYIISKDYVDYLKSLDYRVSNNYDNKTNKKPYTGVVFSKGYYSYYIPLTSDKEEKYKNLPRDRATVHDLYEITTIPYPLFLS</sequence>
<dbReference type="GeneID" id="97128783"/>
<proteinExistence type="predicted"/>
<name>A0A949WH12_9PAST</name>
<dbReference type="Proteomes" id="UP000732858">
    <property type="component" value="Unassembled WGS sequence"/>
</dbReference>
<dbReference type="EMBL" id="JABULY010000001">
    <property type="protein sequence ID" value="MBV6530976.1"/>
    <property type="molecule type" value="Genomic_DNA"/>
</dbReference>
<dbReference type="InterPro" id="IPR053735">
    <property type="entry name" value="Type_III_TA_endoRNase"/>
</dbReference>
<dbReference type="EMBL" id="JABUMC010000026">
    <property type="protein sequence ID" value="MBV6547440.1"/>
    <property type="molecule type" value="Genomic_DNA"/>
</dbReference>
<dbReference type="GO" id="GO:0004521">
    <property type="term" value="F:RNA endonuclease activity"/>
    <property type="evidence" value="ECO:0007669"/>
    <property type="project" value="InterPro"/>
</dbReference>
<dbReference type="OrthoDB" id="1655812at2"/>
<evidence type="ECO:0000313" key="1">
    <source>
        <dbReference type="EMBL" id="MBV6530976.1"/>
    </source>
</evidence>
<organism evidence="2 3">
    <name type="scientific">Ursidibacter maritimus</name>
    <dbReference type="NCBI Taxonomy" id="1331689"/>
    <lineage>
        <taxon>Bacteria</taxon>
        <taxon>Pseudomonadati</taxon>
        <taxon>Pseudomonadota</taxon>
        <taxon>Gammaproteobacteria</taxon>
        <taxon>Pasteurellales</taxon>
        <taxon>Pasteurellaceae</taxon>
        <taxon>Ursidibacter</taxon>
    </lineage>
</organism>
<evidence type="ECO:0000313" key="2">
    <source>
        <dbReference type="EMBL" id="MBV6547440.1"/>
    </source>
</evidence>
<dbReference type="Pfam" id="PF13958">
    <property type="entry name" value="ToxN_toxin"/>
    <property type="match status" value="1"/>
</dbReference>
<dbReference type="Gene3D" id="3.10.129.130">
    <property type="match status" value="1"/>
</dbReference>
<dbReference type="GO" id="GO:0003723">
    <property type="term" value="F:RNA binding"/>
    <property type="evidence" value="ECO:0007669"/>
    <property type="project" value="InterPro"/>
</dbReference>
<dbReference type="RefSeq" id="WP_157402620.1">
    <property type="nucleotide sequence ID" value="NZ_JABULY010000001.1"/>
</dbReference>